<keyword evidence="5 12" id="KW-0347">Helicase</keyword>
<dbReference type="EC" id="3.1.-.-" evidence="12"/>
<organism evidence="12 13">
    <name type="scientific">Lactovum miscens</name>
    <dbReference type="NCBI Taxonomy" id="190387"/>
    <lineage>
        <taxon>Bacteria</taxon>
        <taxon>Bacillati</taxon>
        <taxon>Bacillota</taxon>
        <taxon>Bacilli</taxon>
        <taxon>Lactobacillales</taxon>
        <taxon>Streptococcaceae</taxon>
        <taxon>Lactovum</taxon>
    </lineage>
</organism>
<dbReference type="InterPro" id="IPR027417">
    <property type="entry name" value="P-loop_NTPase"/>
</dbReference>
<dbReference type="PANTHER" id="PTHR30591">
    <property type="entry name" value="RECBCD ENZYME SUBUNIT RECC"/>
    <property type="match status" value="1"/>
</dbReference>
<dbReference type="InterPro" id="IPR011335">
    <property type="entry name" value="Restrct_endonuc-II-like"/>
</dbReference>
<keyword evidence="8" id="KW-0238">DNA-binding</keyword>
<evidence type="ECO:0000256" key="4">
    <source>
        <dbReference type="ARBA" id="ARBA00022801"/>
    </source>
</evidence>
<dbReference type="GO" id="GO:0006281">
    <property type="term" value="P:DNA repair"/>
    <property type="evidence" value="ECO:0007669"/>
    <property type="project" value="UniProtKB-KW"/>
</dbReference>
<evidence type="ECO:0000259" key="10">
    <source>
        <dbReference type="Pfam" id="PF12705"/>
    </source>
</evidence>
<evidence type="ECO:0000256" key="8">
    <source>
        <dbReference type="ARBA" id="ARBA00023125"/>
    </source>
</evidence>
<evidence type="ECO:0000313" key="12">
    <source>
        <dbReference type="EMBL" id="MBB5887339.1"/>
    </source>
</evidence>
<keyword evidence="2" id="KW-0547">Nucleotide-binding</keyword>
<keyword evidence="1" id="KW-0540">Nuclease</keyword>
<evidence type="ECO:0000256" key="7">
    <source>
        <dbReference type="ARBA" id="ARBA00022840"/>
    </source>
</evidence>
<feature type="domain" description="PD-(D/E)XK endonuclease-like" evidence="10">
    <location>
        <begin position="712"/>
        <end position="1016"/>
    </location>
</feature>
<reference evidence="12 13" key="1">
    <citation type="submission" date="2020-08" db="EMBL/GenBank/DDBJ databases">
        <title>Genomic Encyclopedia of Type Strains, Phase IV (KMG-IV): sequencing the most valuable type-strain genomes for metagenomic binning, comparative biology and taxonomic classification.</title>
        <authorList>
            <person name="Goeker M."/>
        </authorList>
    </citation>
    <scope>NUCLEOTIDE SEQUENCE [LARGE SCALE GENOMIC DNA]</scope>
    <source>
        <strain evidence="12 13">DSM 14925</strain>
    </source>
</reference>
<dbReference type="PANTHER" id="PTHR30591:SF1">
    <property type="entry name" value="RECBCD ENZYME SUBUNIT RECC"/>
    <property type="match status" value="1"/>
</dbReference>
<dbReference type="GO" id="GO:0005524">
    <property type="term" value="F:ATP binding"/>
    <property type="evidence" value="ECO:0007669"/>
    <property type="project" value="UniProtKB-KW"/>
</dbReference>
<dbReference type="EMBL" id="JACHHV010000002">
    <property type="protein sequence ID" value="MBB5887339.1"/>
    <property type="molecule type" value="Genomic_DNA"/>
</dbReference>
<keyword evidence="7" id="KW-0067">ATP-binding</keyword>
<proteinExistence type="predicted"/>
<dbReference type="EC" id="3.6.4.12" evidence="12"/>
<evidence type="ECO:0000256" key="3">
    <source>
        <dbReference type="ARBA" id="ARBA00022763"/>
    </source>
</evidence>
<keyword evidence="13" id="KW-1185">Reference proteome</keyword>
<dbReference type="GO" id="GO:0006310">
    <property type="term" value="P:DNA recombination"/>
    <property type="evidence" value="ECO:0007669"/>
    <property type="project" value="TreeGrafter"/>
</dbReference>
<keyword evidence="9" id="KW-0234">DNA repair</keyword>
<dbReference type="Gene3D" id="3.90.320.10">
    <property type="match status" value="1"/>
</dbReference>
<dbReference type="Pfam" id="PF21445">
    <property type="entry name" value="ADDB_N"/>
    <property type="match status" value="1"/>
</dbReference>
<evidence type="ECO:0000256" key="5">
    <source>
        <dbReference type="ARBA" id="ARBA00022806"/>
    </source>
</evidence>
<dbReference type="Gene3D" id="3.40.50.300">
    <property type="entry name" value="P-loop containing nucleotide triphosphate hydrolases"/>
    <property type="match status" value="3"/>
</dbReference>
<dbReference type="GO" id="GO:0003677">
    <property type="term" value="F:DNA binding"/>
    <property type="evidence" value="ECO:0007669"/>
    <property type="project" value="UniProtKB-KW"/>
</dbReference>
<dbReference type="Pfam" id="PF12705">
    <property type="entry name" value="PDDEXK_1"/>
    <property type="match status" value="1"/>
</dbReference>
<dbReference type="InterPro" id="IPR011604">
    <property type="entry name" value="PDDEXK-like_dom_sf"/>
</dbReference>
<keyword evidence="4 12" id="KW-0378">Hydrolase</keyword>
<evidence type="ECO:0000256" key="1">
    <source>
        <dbReference type="ARBA" id="ARBA00022722"/>
    </source>
</evidence>
<comment type="caution">
    <text evidence="12">The sequence shown here is derived from an EMBL/GenBank/DDBJ whole genome shotgun (WGS) entry which is preliminary data.</text>
</comment>
<dbReference type="GO" id="GO:0003678">
    <property type="term" value="F:DNA helicase activity"/>
    <property type="evidence" value="ECO:0007669"/>
    <property type="project" value="UniProtKB-EC"/>
</dbReference>
<evidence type="ECO:0000259" key="11">
    <source>
        <dbReference type="Pfam" id="PF21445"/>
    </source>
</evidence>
<gene>
    <name evidence="12" type="ORF">HNQ37_000209</name>
</gene>
<dbReference type="Proteomes" id="UP000562464">
    <property type="component" value="Unassembled WGS sequence"/>
</dbReference>
<dbReference type="AlphaFoldDB" id="A0A841C7G6"/>
<keyword evidence="6" id="KW-0269">Exonuclease</keyword>
<protein>
    <submittedName>
        <fullName evidence="12">ATP-dependent helicase/nuclease subunit B</fullName>
        <ecNumber evidence="12">3.1.-.-</ecNumber>
        <ecNumber evidence="12">3.6.4.12</ecNumber>
    </submittedName>
</protein>
<keyword evidence="3" id="KW-0227">DNA damage</keyword>
<dbReference type="SUPFAM" id="SSF52540">
    <property type="entry name" value="P-loop containing nucleoside triphosphate hydrolases"/>
    <property type="match status" value="1"/>
</dbReference>
<feature type="domain" description="ATP-dependent helicase/deoxyribonuclease subunit B N-terminal" evidence="11">
    <location>
        <begin position="6"/>
        <end position="213"/>
    </location>
</feature>
<evidence type="ECO:0000256" key="9">
    <source>
        <dbReference type="ARBA" id="ARBA00023204"/>
    </source>
</evidence>
<accession>A0A841C7G6</accession>
<dbReference type="InterPro" id="IPR049035">
    <property type="entry name" value="ADDB_N"/>
</dbReference>
<dbReference type="InterPro" id="IPR038726">
    <property type="entry name" value="PDDEXK_AddAB-type"/>
</dbReference>
<evidence type="ECO:0000313" key="13">
    <source>
        <dbReference type="Proteomes" id="UP000562464"/>
    </source>
</evidence>
<evidence type="ECO:0000256" key="2">
    <source>
        <dbReference type="ARBA" id="ARBA00022741"/>
    </source>
</evidence>
<dbReference type="SUPFAM" id="SSF52980">
    <property type="entry name" value="Restriction endonuclease-like"/>
    <property type="match status" value="1"/>
</dbReference>
<sequence length="1053" mass="122030">MNLSRDSETAVFDVLVTRFKQLPYYFQDRANFAQKTQLSSIGEAMLFRKVLHNFKDGELSYFDKMRDSQSFIEKLIQLREEMKISNLVAEDLVNGKLAESEKNRDLKKIICRFEAELEDKFLSIDVYSLFIDEVVEGKYKSLIENSIFVIAGFTRFSAQEKLLINALSDRVVIGTYANARSYKQHNNVIGVYSEAVKTIDSFSIDMIEERETKNIDKVYDDLTTIWEKENDFLLENELSDVPFGTEKVEIWEAENVTAEVEMVAKEIRQKIVLENKHYKDFTVLVGNVEKYELPIKQIFQLYEIPFFYSQQELMRNHPLIVFIESIQSIKRNNYQAVDVVNLLKTQLYSTVKSDLQYLDNFEYYLKKFKIRGKIKFSNVFNSMNYPENPSNYKKHYFDKAEKIENIRKELISKNSPLGEFLGTKKTSVENLLSKFLKFLKYGNIPENFQHLYNESKDETLKDKHQQVWKLFQKTLSEFQEVFLGEKLTVDEFLDVLVSGVKTAAFRQVPGTVDSVRVRDYELVQPRENEFVYAVGLTNGNFPHVKRNTSLLSDSDRALINENGQDKKFIEELETSSISKSNFAILSLLNSAKQKLTLSSPQIFNNLQENENPPLIQLLKSYKVPVKKVYTAKLNEGIKHIGNIESTMRSVLSMDLEDVNENNQENFWVKIKNYLIEKDPYFARLTKLDNNDIKSSGLSRKVSNQMYSKLTPSASSFEEFYNCEYKYFLDKTLGLKELEEVTLESSTIGNYFHRIFQILLQDGSSEVLDSEKFDKKLREAQCKVDLEYQKLFERDFLSMFTKLNLSEILEQSKIMIQKSIQVFEIEKNQTEVEFSKIRGINIKGKIDRVDHFENLIGATDYKSGRHDFNLTEVFNKTSLQLLTYLAALSKDSSVWGALYLHLQNPTLILSELSSLTDVNQKLLEQMKYKGLINSSAIDDTNKIASFVQLKNETWNSSGNQFSADDIGALIDFAVHQYSEGISRLQSSQIAVNPIYTDADDQYNVTGCRFCPFKSICKFEATRHIGRKINTFSDGSSVKAKDWKKVLEEMKARKD</sequence>
<dbReference type="GO" id="GO:0004527">
    <property type="term" value="F:exonuclease activity"/>
    <property type="evidence" value="ECO:0007669"/>
    <property type="project" value="UniProtKB-KW"/>
</dbReference>
<name>A0A841C7G6_9LACT</name>
<evidence type="ECO:0000256" key="6">
    <source>
        <dbReference type="ARBA" id="ARBA00022839"/>
    </source>
</evidence>